<evidence type="ECO:0000256" key="1">
    <source>
        <dbReference type="SAM" id="MobiDB-lite"/>
    </source>
</evidence>
<accession>A0A820S536</accession>
<name>A0A820S536_9BILA</name>
<dbReference type="Proteomes" id="UP000663844">
    <property type="component" value="Unassembled WGS sequence"/>
</dbReference>
<gene>
    <name evidence="2" type="ORF">OXD698_LOCUS54349</name>
</gene>
<evidence type="ECO:0000313" key="3">
    <source>
        <dbReference type="Proteomes" id="UP000663844"/>
    </source>
</evidence>
<feature type="compositionally biased region" description="Polar residues" evidence="1">
    <location>
        <begin position="78"/>
        <end position="101"/>
    </location>
</feature>
<dbReference type="AlphaFoldDB" id="A0A820S536"/>
<feature type="compositionally biased region" description="Basic and acidic residues" evidence="1">
    <location>
        <begin position="102"/>
        <end position="113"/>
    </location>
</feature>
<feature type="non-terminal residue" evidence="2">
    <location>
        <position position="1"/>
    </location>
</feature>
<dbReference type="EMBL" id="CAJOAZ010032805">
    <property type="protein sequence ID" value="CAF4450237.1"/>
    <property type="molecule type" value="Genomic_DNA"/>
</dbReference>
<sequence length="113" mass="13289">NDAQKINGKLELKLKNLENMIHQQTHIIQRQDEVSERLKNKILEIETDRNQYHEKLLEHEQNETKTFIPNENGRTRTQDSTVTQSTESTRKYSITSTLTSDSNKKPIKKVEKL</sequence>
<organism evidence="2 3">
    <name type="scientific">Adineta steineri</name>
    <dbReference type="NCBI Taxonomy" id="433720"/>
    <lineage>
        <taxon>Eukaryota</taxon>
        <taxon>Metazoa</taxon>
        <taxon>Spiralia</taxon>
        <taxon>Gnathifera</taxon>
        <taxon>Rotifera</taxon>
        <taxon>Eurotatoria</taxon>
        <taxon>Bdelloidea</taxon>
        <taxon>Adinetida</taxon>
        <taxon>Adinetidae</taxon>
        <taxon>Adineta</taxon>
    </lineage>
</organism>
<protein>
    <submittedName>
        <fullName evidence="2">Uncharacterized protein</fullName>
    </submittedName>
</protein>
<comment type="caution">
    <text evidence="2">The sequence shown here is derived from an EMBL/GenBank/DDBJ whole genome shotgun (WGS) entry which is preliminary data.</text>
</comment>
<reference evidence="2" key="1">
    <citation type="submission" date="2021-02" db="EMBL/GenBank/DDBJ databases">
        <authorList>
            <person name="Nowell W R."/>
        </authorList>
    </citation>
    <scope>NUCLEOTIDE SEQUENCE</scope>
</reference>
<evidence type="ECO:0000313" key="2">
    <source>
        <dbReference type="EMBL" id="CAF4450237.1"/>
    </source>
</evidence>
<feature type="region of interest" description="Disordered" evidence="1">
    <location>
        <begin position="58"/>
        <end position="113"/>
    </location>
</feature>
<proteinExistence type="predicted"/>